<dbReference type="HAMAP" id="MF_01940">
    <property type="entry name" value="RNA_CPDase"/>
    <property type="match status" value="1"/>
</dbReference>
<dbReference type="SUPFAM" id="SSF55144">
    <property type="entry name" value="LigT-like"/>
    <property type="match status" value="1"/>
</dbReference>
<keyword evidence="1 2" id="KW-0378">Hydrolase</keyword>
<dbReference type="InterPro" id="IPR004175">
    <property type="entry name" value="RNA_CPDase"/>
</dbReference>
<dbReference type="Pfam" id="PF13563">
    <property type="entry name" value="2_5_RNA_ligase2"/>
    <property type="match status" value="1"/>
</dbReference>
<dbReference type="NCBIfam" id="TIGR02258">
    <property type="entry name" value="2_5_ligase"/>
    <property type="match status" value="1"/>
</dbReference>
<dbReference type="EC" id="3.1.4.58" evidence="2"/>
<dbReference type="PANTHER" id="PTHR35561">
    <property type="entry name" value="RNA 2',3'-CYCLIC PHOSPHODIESTERASE"/>
    <property type="match status" value="1"/>
</dbReference>
<feature type="short sequence motif" description="HXTX 2" evidence="2">
    <location>
        <begin position="116"/>
        <end position="119"/>
    </location>
</feature>
<reference evidence="3" key="1">
    <citation type="submission" date="2021-04" db="EMBL/GenBank/DDBJ databases">
        <title>Oceanospirillales bacteria with DddD are important DMSP degraders in coastal seawater.</title>
        <authorList>
            <person name="Liu J."/>
        </authorList>
    </citation>
    <scope>NUCLEOTIDE SEQUENCE</scope>
    <source>
        <strain evidence="3">GY6</strain>
    </source>
</reference>
<evidence type="ECO:0000313" key="4">
    <source>
        <dbReference type="Proteomes" id="UP001059950"/>
    </source>
</evidence>
<protein>
    <recommendedName>
        <fullName evidence="2">RNA 2',3'-cyclic phosphodiesterase</fullName>
        <shortName evidence="2">RNA 2',3'-CPDase</shortName>
        <ecNumber evidence="2">3.1.4.58</ecNumber>
    </recommendedName>
</protein>
<gene>
    <name evidence="3" type="primary">thpR</name>
    <name evidence="3" type="ORF">KDX31_09710</name>
</gene>
<comment type="catalytic activity">
    <reaction evidence="2">
        <text>a 3'-end 2',3'-cyclophospho-ribonucleotide-RNA + H2O = a 3'-end 2'-phospho-ribonucleotide-RNA + H(+)</text>
        <dbReference type="Rhea" id="RHEA:11828"/>
        <dbReference type="Rhea" id="RHEA-COMP:10464"/>
        <dbReference type="Rhea" id="RHEA-COMP:17353"/>
        <dbReference type="ChEBI" id="CHEBI:15377"/>
        <dbReference type="ChEBI" id="CHEBI:15378"/>
        <dbReference type="ChEBI" id="CHEBI:83064"/>
        <dbReference type="ChEBI" id="CHEBI:173113"/>
        <dbReference type="EC" id="3.1.4.58"/>
    </reaction>
</comment>
<dbReference type="EMBL" id="CP073344">
    <property type="protein sequence ID" value="UTW05236.1"/>
    <property type="molecule type" value="Genomic_DNA"/>
</dbReference>
<evidence type="ECO:0000256" key="1">
    <source>
        <dbReference type="ARBA" id="ARBA00022801"/>
    </source>
</evidence>
<keyword evidence="4" id="KW-1185">Reference proteome</keyword>
<proteinExistence type="inferred from homology"/>
<organism evidence="3 4">
    <name type="scientific">Amphritea atlantica</name>
    <dbReference type="NCBI Taxonomy" id="355243"/>
    <lineage>
        <taxon>Bacteria</taxon>
        <taxon>Pseudomonadati</taxon>
        <taxon>Pseudomonadota</taxon>
        <taxon>Gammaproteobacteria</taxon>
        <taxon>Oceanospirillales</taxon>
        <taxon>Oceanospirillaceae</taxon>
        <taxon>Amphritea</taxon>
    </lineage>
</organism>
<dbReference type="Proteomes" id="UP001059950">
    <property type="component" value="Chromosome"/>
</dbReference>
<feature type="short sequence motif" description="HXTX 1" evidence="2">
    <location>
        <begin position="36"/>
        <end position="39"/>
    </location>
</feature>
<accession>A0ABY5GYY9</accession>
<evidence type="ECO:0000256" key="2">
    <source>
        <dbReference type="HAMAP-Rule" id="MF_01940"/>
    </source>
</evidence>
<evidence type="ECO:0000313" key="3">
    <source>
        <dbReference type="EMBL" id="UTW05236.1"/>
    </source>
</evidence>
<dbReference type="Gene3D" id="3.90.1140.10">
    <property type="entry name" value="Cyclic phosphodiesterase"/>
    <property type="match status" value="1"/>
</dbReference>
<name>A0ABY5GYY9_9GAMM</name>
<comment type="function">
    <text evidence="2">Hydrolyzes RNA 2',3'-cyclic phosphodiester to an RNA 2'-phosphomonoester.</text>
</comment>
<feature type="active site" description="Proton acceptor" evidence="2">
    <location>
        <position position="116"/>
    </location>
</feature>
<comment type="similarity">
    <text evidence="2">Belongs to the 2H phosphoesterase superfamily. ThpR family.</text>
</comment>
<dbReference type="PANTHER" id="PTHR35561:SF1">
    <property type="entry name" value="RNA 2',3'-CYCLIC PHOSPHODIESTERASE"/>
    <property type="match status" value="1"/>
</dbReference>
<sequence>MRTFISIDPPAALRQSIRNCCPQFKSLRLMPAEQLHLTLLFLGEQPHTIRDSVSRAFAQLSQEPFRVQLRGIGQFSSGVIWLGVDSPQPLLQLQQRLSYALQQQGVLFEQRNFHPHLTLGRTRRPLTQTQIGHFSEAFCDKEFSFTLSSVLLKQSKLYSTGAVHTTLDEWSLA</sequence>
<feature type="active site" description="Proton donor" evidence="2">
    <location>
        <position position="36"/>
    </location>
</feature>
<dbReference type="InterPro" id="IPR009097">
    <property type="entry name" value="Cyclic_Pdiesterase"/>
</dbReference>